<feature type="domain" description="Glutamine amidotransferase type-2" evidence="12">
    <location>
        <begin position="18"/>
        <end position="242"/>
    </location>
</feature>
<dbReference type="InterPro" id="IPR017932">
    <property type="entry name" value="GATase_2_dom"/>
</dbReference>
<dbReference type="RefSeq" id="WP_006362254.1">
    <property type="nucleotide sequence ID" value="NZ_GG700630.1"/>
</dbReference>
<gene>
    <name evidence="7 13" type="primary">purF</name>
    <name evidence="13" type="ORF">HMPREF0762_00996</name>
</gene>
<feature type="binding site" evidence="7 10">
    <location>
        <position position="305"/>
    </location>
    <ligand>
        <name>Mg(2+)</name>
        <dbReference type="ChEBI" id="CHEBI:18420"/>
    </ligand>
</feature>
<feature type="binding site" evidence="7 11">
    <location>
        <position position="455"/>
    </location>
    <ligand>
        <name>[4Fe-4S] cluster</name>
        <dbReference type="ChEBI" id="CHEBI:49883"/>
    </ligand>
</feature>
<comment type="cofactor">
    <cofactor evidence="7 10">
        <name>Mg(2+)</name>
        <dbReference type="ChEBI" id="CHEBI:18420"/>
    </cofactor>
    <text evidence="7 10">Binds 1 Mg(2+) ion per subunit.</text>
</comment>
<evidence type="ECO:0000313" key="14">
    <source>
        <dbReference type="Proteomes" id="UP000006001"/>
    </source>
</evidence>
<dbReference type="PIRSF" id="PIRSF000485">
    <property type="entry name" value="Amd_phspho_trans"/>
    <property type="match status" value="1"/>
</dbReference>
<keyword evidence="14" id="KW-1185">Reference proteome</keyword>
<dbReference type="EC" id="2.4.2.14" evidence="7"/>
<evidence type="ECO:0000256" key="1">
    <source>
        <dbReference type="ARBA" id="ARBA00005209"/>
    </source>
</evidence>
<organism evidence="13 14">
    <name type="scientific">Slackia exigua (strain ATCC 700122 / DSM 15923 / CIP 105133 / JCM 11022 / KCTC 5966 / S-7)</name>
    <dbReference type="NCBI Taxonomy" id="649764"/>
    <lineage>
        <taxon>Bacteria</taxon>
        <taxon>Bacillati</taxon>
        <taxon>Actinomycetota</taxon>
        <taxon>Coriobacteriia</taxon>
        <taxon>Eggerthellales</taxon>
        <taxon>Eggerthellaceae</taxon>
        <taxon>Slackia</taxon>
    </lineage>
</organism>
<feature type="binding site" evidence="7 11">
    <location>
        <position position="258"/>
    </location>
    <ligand>
        <name>[4Fe-4S] cluster</name>
        <dbReference type="ChEBI" id="CHEBI:49883"/>
    </ligand>
</feature>
<evidence type="ECO:0000313" key="13">
    <source>
        <dbReference type="EMBL" id="EEZ61655.1"/>
    </source>
</evidence>
<keyword evidence="7 10" id="KW-0479">Metal-binding</keyword>
<dbReference type="CDD" id="cd06223">
    <property type="entry name" value="PRTases_typeI"/>
    <property type="match status" value="1"/>
</dbReference>
<dbReference type="PANTHER" id="PTHR11907">
    <property type="entry name" value="AMIDOPHOSPHORIBOSYLTRANSFERASE"/>
    <property type="match status" value="1"/>
</dbReference>
<name>D0WGP2_SLAES</name>
<accession>D0WGP2</accession>
<keyword evidence="3 7" id="KW-0328">Glycosyltransferase</keyword>
<dbReference type="NCBIfam" id="TIGR01134">
    <property type="entry name" value="purF"/>
    <property type="match status" value="1"/>
</dbReference>
<dbReference type="Pfam" id="PF00156">
    <property type="entry name" value="Pribosyltran"/>
    <property type="match status" value="1"/>
</dbReference>
<dbReference type="eggNOG" id="COG0034">
    <property type="taxonomic scope" value="Bacteria"/>
</dbReference>
<dbReference type="Gene3D" id="3.40.50.2020">
    <property type="match status" value="1"/>
</dbReference>
<evidence type="ECO:0000256" key="7">
    <source>
        <dbReference type="HAMAP-Rule" id="MF_01931"/>
    </source>
</evidence>
<dbReference type="STRING" id="649764.HMPREF0762_00996"/>
<dbReference type="CDD" id="cd00715">
    <property type="entry name" value="GPATase_N"/>
    <property type="match status" value="1"/>
</dbReference>
<evidence type="ECO:0000256" key="5">
    <source>
        <dbReference type="ARBA" id="ARBA00022755"/>
    </source>
</evidence>
<keyword evidence="4 7" id="KW-0808">Transferase</keyword>
<dbReference type="InterPro" id="IPR029055">
    <property type="entry name" value="Ntn_hydrolases_N"/>
</dbReference>
<feature type="active site" description="Nucleophile" evidence="7 9">
    <location>
        <position position="18"/>
    </location>
</feature>
<dbReference type="GO" id="GO:0006189">
    <property type="term" value="P:'de novo' IMP biosynthetic process"/>
    <property type="evidence" value="ECO:0007669"/>
    <property type="project" value="UniProtKB-UniRule"/>
</dbReference>
<comment type="cofactor">
    <cofactor evidence="7 11">
        <name>[4Fe-4S] cluster</name>
        <dbReference type="ChEBI" id="CHEBI:49883"/>
    </cofactor>
    <text evidence="7 11">Binds 1 [4Fe-4S] cluster per subunit.</text>
</comment>
<feature type="binding site" evidence="7 11">
    <location>
        <position position="458"/>
    </location>
    <ligand>
        <name>[4Fe-4S] cluster</name>
        <dbReference type="ChEBI" id="CHEBI:49883"/>
    </ligand>
</feature>
<dbReference type="EMBL" id="ACUX02000006">
    <property type="protein sequence ID" value="EEZ61655.1"/>
    <property type="molecule type" value="Genomic_DNA"/>
</dbReference>
<keyword evidence="6 7" id="KW-0315">Glutamine amidotransferase</keyword>
<reference evidence="13" key="1">
    <citation type="submission" date="2009-10" db="EMBL/GenBank/DDBJ databases">
        <authorList>
            <person name="Weinstock G."/>
            <person name="Sodergren E."/>
            <person name="Clifton S."/>
            <person name="Fulton L."/>
            <person name="Fulton B."/>
            <person name="Courtney L."/>
            <person name="Fronick C."/>
            <person name="Harrison M."/>
            <person name="Strong C."/>
            <person name="Farmer C."/>
            <person name="Delahaunty K."/>
            <person name="Markovic C."/>
            <person name="Hall O."/>
            <person name="Minx P."/>
            <person name="Tomlinson C."/>
            <person name="Mitreva M."/>
            <person name="Nelson J."/>
            <person name="Hou S."/>
            <person name="Wollam A."/>
            <person name="Pepin K.H."/>
            <person name="Johnson M."/>
            <person name="Bhonagiri V."/>
            <person name="Nash W.E."/>
            <person name="Warren W."/>
            <person name="Chinwalla A."/>
            <person name="Mardis E.R."/>
            <person name="Wilson R.K."/>
        </authorList>
    </citation>
    <scope>NUCLEOTIDE SEQUENCE [LARGE SCALE GENOMIC DNA]</scope>
    <source>
        <strain evidence="13">ATCC 700122</strain>
    </source>
</reference>
<dbReference type="Pfam" id="PF13537">
    <property type="entry name" value="GATase_7"/>
    <property type="match status" value="1"/>
</dbReference>
<evidence type="ECO:0000256" key="3">
    <source>
        <dbReference type="ARBA" id="ARBA00022676"/>
    </source>
</evidence>
<comment type="caution">
    <text evidence="13">The sequence shown here is derived from an EMBL/GenBank/DDBJ whole genome shotgun (WGS) entry which is preliminary data.</text>
</comment>
<protein>
    <recommendedName>
        <fullName evidence="7">Amidophosphoribosyltransferase</fullName>
        <shortName evidence="7">ATase</shortName>
        <ecNumber evidence="7">2.4.2.14</ecNumber>
    </recommendedName>
    <alternativeName>
        <fullName evidence="7">Glutamine phosphoribosylpyrophosphate amidotransferase</fullName>
        <shortName evidence="7">GPATase</shortName>
    </alternativeName>
</protein>
<evidence type="ECO:0000259" key="12">
    <source>
        <dbReference type="PROSITE" id="PS51278"/>
    </source>
</evidence>
<dbReference type="PROSITE" id="PS51278">
    <property type="entry name" value="GATASE_TYPE_2"/>
    <property type="match status" value="1"/>
</dbReference>
<comment type="pathway">
    <text evidence="1 7 8">Purine metabolism; IMP biosynthesis via de novo pathway; N(1)-(5-phospho-D-ribosyl)glycinamide from 5-phospho-alpha-D-ribose 1-diphosphate: step 1/2.</text>
</comment>
<evidence type="ECO:0000256" key="11">
    <source>
        <dbReference type="PIRSR" id="PIRSR000485-3"/>
    </source>
</evidence>
<feature type="binding site" evidence="7 11">
    <location>
        <position position="404"/>
    </location>
    <ligand>
        <name>[4Fe-4S] cluster</name>
        <dbReference type="ChEBI" id="CHEBI:49883"/>
    </ligand>
</feature>
<evidence type="ECO:0000256" key="6">
    <source>
        <dbReference type="ARBA" id="ARBA00022962"/>
    </source>
</evidence>
<dbReference type="Gene3D" id="3.60.20.10">
    <property type="entry name" value="Glutamine Phosphoribosylpyrophosphate, subunit 1, domain 1"/>
    <property type="match status" value="1"/>
</dbReference>
<comment type="catalytic activity">
    <reaction evidence="7 8">
        <text>5-phospho-beta-D-ribosylamine + L-glutamate + diphosphate = 5-phospho-alpha-D-ribose 1-diphosphate + L-glutamine + H2O</text>
        <dbReference type="Rhea" id="RHEA:14905"/>
        <dbReference type="ChEBI" id="CHEBI:15377"/>
        <dbReference type="ChEBI" id="CHEBI:29985"/>
        <dbReference type="ChEBI" id="CHEBI:33019"/>
        <dbReference type="ChEBI" id="CHEBI:58017"/>
        <dbReference type="ChEBI" id="CHEBI:58359"/>
        <dbReference type="ChEBI" id="CHEBI:58681"/>
        <dbReference type="EC" id="2.4.2.14"/>
    </reaction>
</comment>
<proteinExistence type="inferred from homology"/>
<feature type="binding site" evidence="7 10">
    <location>
        <position position="367"/>
    </location>
    <ligand>
        <name>Mg(2+)</name>
        <dbReference type="ChEBI" id="CHEBI:18420"/>
    </ligand>
</feature>
<dbReference type="OrthoDB" id="9801213at2"/>
<keyword evidence="7" id="KW-0004">4Fe-4S</keyword>
<dbReference type="GO" id="GO:0051539">
    <property type="term" value="F:4 iron, 4 sulfur cluster binding"/>
    <property type="evidence" value="ECO:0007669"/>
    <property type="project" value="UniProtKB-KW"/>
</dbReference>
<keyword evidence="7 10" id="KW-0460">Magnesium</keyword>
<dbReference type="InterPro" id="IPR005854">
    <property type="entry name" value="PurF"/>
</dbReference>
<sequence>MATSIFPGEAPDRPQEECAVFGVYSQTDDVARLTCFGLQALQHRGQESAGIAVGDGDTVTVTKDLGLVTQVFDEGVLSALKGNLAVGHCRYSTSNNANPWASSQPHISAIDDELVALAHNGTLVDTRALKAFLVSEGVQFRSSTDSEIACQAIGHFTRQTHHLREGIKATMEAIRGAYAMVLASPHALYAFRDPNGIRPLCLGELPDGRGWVVSSETCGLDIVGARFVRDVEPGEILRIGEDGLSSSHGLPAGEHRGCIFEYVYFARPDSTIDGQSVYESRRSMGRELARESAVDADLVMGVPDSGVPAALGYAEESGVPFADGIVKNRYVGRTFIQPTQEMRQMGIRIKLNPLPSVIAGKRLVVVDDSIVRGNTSKQLVSMLRAAGATEVHLRISAPEVTWPCFYGIDTPSQDELMAATMSNEQMREFIGCDSLAFISVEGLRASVRSEHRTFCEACFTGRYVVELPDYLKKTSFLAKEQ</sequence>
<evidence type="ECO:0000256" key="2">
    <source>
        <dbReference type="ARBA" id="ARBA00010138"/>
    </source>
</evidence>
<evidence type="ECO:0000256" key="4">
    <source>
        <dbReference type="ARBA" id="ARBA00022679"/>
    </source>
</evidence>
<dbReference type="InterPro" id="IPR035584">
    <property type="entry name" value="PurF_N"/>
</dbReference>
<dbReference type="HAMAP" id="MF_01931">
    <property type="entry name" value="PurF"/>
    <property type="match status" value="1"/>
</dbReference>
<comment type="function">
    <text evidence="7">Catalyzes the formation of phosphoribosylamine from phosphoribosylpyrophosphate (PRPP) and glutamine.</text>
</comment>
<dbReference type="GO" id="GO:0004044">
    <property type="term" value="F:amidophosphoribosyltransferase activity"/>
    <property type="evidence" value="ECO:0007669"/>
    <property type="project" value="UniProtKB-UniRule"/>
</dbReference>
<comment type="similarity">
    <text evidence="2 7 8">In the C-terminal section; belongs to the purine/pyrimidine phosphoribosyltransferase family.</text>
</comment>
<dbReference type="HOGENOM" id="CLU_022389_3_1_11"/>
<dbReference type="Proteomes" id="UP000006001">
    <property type="component" value="Unassembled WGS sequence"/>
</dbReference>
<dbReference type="SUPFAM" id="SSF56235">
    <property type="entry name" value="N-terminal nucleophile aminohydrolases (Ntn hydrolases)"/>
    <property type="match status" value="1"/>
</dbReference>
<dbReference type="GeneID" id="85007548"/>
<keyword evidence="5 7" id="KW-0658">Purine biosynthesis</keyword>
<dbReference type="InterPro" id="IPR000836">
    <property type="entry name" value="PRTase_dom"/>
</dbReference>
<dbReference type="AlphaFoldDB" id="D0WGP2"/>
<dbReference type="InterPro" id="IPR029057">
    <property type="entry name" value="PRTase-like"/>
</dbReference>
<keyword evidence="7 11" id="KW-0411">Iron-sulfur</keyword>
<dbReference type="GO" id="GO:0000287">
    <property type="term" value="F:magnesium ion binding"/>
    <property type="evidence" value="ECO:0007669"/>
    <property type="project" value="UniProtKB-UniRule"/>
</dbReference>
<evidence type="ECO:0000256" key="10">
    <source>
        <dbReference type="PIRSR" id="PIRSR000485-2"/>
    </source>
</evidence>
<evidence type="ECO:0000256" key="8">
    <source>
        <dbReference type="PIRNR" id="PIRNR000485"/>
    </source>
</evidence>
<dbReference type="GO" id="GO:0009113">
    <property type="term" value="P:purine nucleobase biosynthetic process"/>
    <property type="evidence" value="ECO:0007669"/>
    <property type="project" value="UniProtKB-UniRule"/>
</dbReference>
<feature type="binding site" evidence="7 10">
    <location>
        <position position="368"/>
    </location>
    <ligand>
        <name>Mg(2+)</name>
        <dbReference type="ChEBI" id="CHEBI:18420"/>
    </ligand>
</feature>
<keyword evidence="7 11" id="KW-0408">Iron</keyword>
<evidence type="ECO:0000256" key="9">
    <source>
        <dbReference type="PIRSR" id="PIRSR000485-1"/>
    </source>
</evidence>
<dbReference type="SUPFAM" id="SSF53271">
    <property type="entry name" value="PRTase-like"/>
    <property type="match status" value="1"/>
</dbReference>
<dbReference type="UniPathway" id="UPA00074">
    <property type="reaction ID" value="UER00124"/>
</dbReference>
<dbReference type="MEROPS" id="C44.001"/>